<organism evidence="1 2">
    <name type="scientific">Pisolithus microcarpus 441</name>
    <dbReference type="NCBI Taxonomy" id="765257"/>
    <lineage>
        <taxon>Eukaryota</taxon>
        <taxon>Fungi</taxon>
        <taxon>Dikarya</taxon>
        <taxon>Basidiomycota</taxon>
        <taxon>Agaricomycotina</taxon>
        <taxon>Agaricomycetes</taxon>
        <taxon>Agaricomycetidae</taxon>
        <taxon>Boletales</taxon>
        <taxon>Sclerodermatineae</taxon>
        <taxon>Pisolithaceae</taxon>
        <taxon>Pisolithus</taxon>
    </lineage>
</organism>
<dbReference type="EMBL" id="KN833754">
    <property type="protein sequence ID" value="KIK21211.1"/>
    <property type="molecule type" value="Genomic_DNA"/>
</dbReference>
<proteinExistence type="predicted"/>
<reference evidence="1 2" key="1">
    <citation type="submission" date="2014-04" db="EMBL/GenBank/DDBJ databases">
        <authorList>
            <consortium name="DOE Joint Genome Institute"/>
            <person name="Kuo A."/>
            <person name="Kohler A."/>
            <person name="Costa M.D."/>
            <person name="Nagy L.G."/>
            <person name="Floudas D."/>
            <person name="Copeland A."/>
            <person name="Barry K.W."/>
            <person name="Cichocki N."/>
            <person name="Veneault-Fourrey C."/>
            <person name="LaButti K."/>
            <person name="Lindquist E.A."/>
            <person name="Lipzen A."/>
            <person name="Lundell T."/>
            <person name="Morin E."/>
            <person name="Murat C."/>
            <person name="Sun H."/>
            <person name="Tunlid A."/>
            <person name="Henrissat B."/>
            <person name="Grigoriev I.V."/>
            <person name="Hibbett D.S."/>
            <person name="Martin F."/>
            <person name="Nordberg H.P."/>
            <person name="Cantor M.N."/>
            <person name="Hua S.X."/>
        </authorList>
    </citation>
    <scope>NUCLEOTIDE SEQUENCE [LARGE SCALE GENOMIC DNA]</scope>
    <source>
        <strain evidence="1 2">441</strain>
    </source>
</reference>
<dbReference type="HOGENOM" id="CLU_2639035_0_0_1"/>
<evidence type="ECO:0000313" key="1">
    <source>
        <dbReference type="EMBL" id="KIK21211.1"/>
    </source>
</evidence>
<gene>
    <name evidence="1" type="ORF">PISMIDRAFT_681603</name>
</gene>
<sequence>MTNHVEEEFLFIVCIREELLAFRLSRFVMYVHSDSVSIPQDEGTSSVPYPWSYGTVPEYIDISTLKKTGSRLMLGSQ</sequence>
<reference evidence="2" key="2">
    <citation type="submission" date="2015-01" db="EMBL/GenBank/DDBJ databases">
        <title>Evolutionary Origins and Diversification of the Mycorrhizal Mutualists.</title>
        <authorList>
            <consortium name="DOE Joint Genome Institute"/>
            <consortium name="Mycorrhizal Genomics Consortium"/>
            <person name="Kohler A."/>
            <person name="Kuo A."/>
            <person name="Nagy L.G."/>
            <person name="Floudas D."/>
            <person name="Copeland A."/>
            <person name="Barry K.W."/>
            <person name="Cichocki N."/>
            <person name="Veneault-Fourrey C."/>
            <person name="LaButti K."/>
            <person name="Lindquist E.A."/>
            <person name="Lipzen A."/>
            <person name="Lundell T."/>
            <person name="Morin E."/>
            <person name="Murat C."/>
            <person name="Riley R."/>
            <person name="Ohm R."/>
            <person name="Sun H."/>
            <person name="Tunlid A."/>
            <person name="Henrissat B."/>
            <person name="Grigoriev I.V."/>
            <person name="Hibbett D.S."/>
            <person name="Martin F."/>
        </authorList>
    </citation>
    <scope>NUCLEOTIDE SEQUENCE [LARGE SCALE GENOMIC DNA]</scope>
    <source>
        <strain evidence="2">441</strain>
    </source>
</reference>
<name>A0A0C9YWN0_9AGAM</name>
<accession>A0A0C9YWN0</accession>
<dbReference type="AlphaFoldDB" id="A0A0C9YWN0"/>
<evidence type="ECO:0000313" key="2">
    <source>
        <dbReference type="Proteomes" id="UP000054018"/>
    </source>
</evidence>
<protein>
    <submittedName>
        <fullName evidence="1">Uncharacterized protein</fullName>
    </submittedName>
</protein>
<dbReference type="Proteomes" id="UP000054018">
    <property type="component" value="Unassembled WGS sequence"/>
</dbReference>
<keyword evidence="2" id="KW-1185">Reference proteome</keyword>